<dbReference type="AlphaFoldDB" id="A0A937RPQ8"/>
<comment type="caution">
    <text evidence="2">The sequence shown here is derived from an EMBL/GenBank/DDBJ whole genome shotgun (WGS) entry which is preliminary data.</text>
</comment>
<name>A0A937RPQ8_9ACTN</name>
<evidence type="ECO:0000256" key="1">
    <source>
        <dbReference type="SAM" id="Phobius"/>
    </source>
</evidence>
<keyword evidence="1" id="KW-1133">Transmembrane helix</keyword>
<dbReference type="RefSeq" id="WP_203005263.1">
    <property type="nucleotide sequence ID" value="NZ_JADWYU010000091.1"/>
</dbReference>
<reference evidence="2" key="1">
    <citation type="submission" date="2020-12" db="EMBL/GenBank/DDBJ databases">
        <title>Genomic characterization of non-nitrogen-fixing Frankia strains.</title>
        <authorList>
            <person name="Carlos-Shanley C."/>
            <person name="Guerra T."/>
            <person name="Hahn D."/>
        </authorList>
    </citation>
    <scope>NUCLEOTIDE SEQUENCE</scope>
    <source>
        <strain evidence="2">CN6</strain>
    </source>
</reference>
<keyword evidence="3" id="KW-1185">Reference proteome</keyword>
<feature type="transmembrane region" description="Helical" evidence="1">
    <location>
        <begin position="48"/>
        <end position="69"/>
    </location>
</feature>
<feature type="transmembrane region" description="Helical" evidence="1">
    <location>
        <begin position="210"/>
        <end position="229"/>
    </location>
</feature>
<feature type="transmembrane region" description="Helical" evidence="1">
    <location>
        <begin position="182"/>
        <end position="204"/>
    </location>
</feature>
<feature type="transmembrane region" description="Helical" evidence="1">
    <location>
        <begin position="143"/>
        <end position="162"/>
    </location>
</feature>
<evidence type="ECO:0000313" key="3">
    <source>
        <dbReference type="Proteomes" id="UP000604475"/>
    </source>
</evidence>
<protein>
    <submittedName>
        <fullName evidence="2">DUF4184 family protein</fullName>
    </submittedName>
</protein>
<evidence type="ECO:0000313" key="2">
    <source>
        <dbReference type="EMBL" id="MBL7632659.1"/>
    </source>
</evidence>
<feature type="transmembrane region" description="Helical" evidence="1">
    <location>
        <begin position="97"/>
        <end position="114"/>
    </location>
</feature>
<dbReference type="InterPro" id="IPR025238">
    <property type="entry name" value="DUF4184"/>
</dbReference>
<sequence>MPFTLSHPMAVLPLRRLGLPMSALVAGSLAPDAPLFLGWPDYRLTHSVLGAVTIVPVLALAGLGFWFYLLRDALVDLAPDPVRSRLVSRARLTGRQWLLAPAAASVGAMTHIGWDAFTHSGRWGVRQVPWLSAEYGVLPGYRWAQYVSSVVGMAVVAAAIIAHLRALTRGPRRPRRHRLEPVVLPAVVVLAVGIGAVVGLANVGHGPLYVAFRGVIAGGEVLAVALLLVTAGWRVARRGPAVETL</sequence>
<dbReference type="EMBL" id="JAEACQ010000345">
    <property type="protein sequence ID" value="MBL7632659.1"/>
    <property type="molecule type" value="Genomic_DNA"/>
</dbReference>
<proteinExistence type="predicted"/>
<dbReference type="Proteomes" id="UP000604475">
    <property type="component" value="Unassembled WGS sequence"/>
</dbReference>
<accession>A0A937RPQ8</accession>
<keyword evidence="1" id="KW-0812">Transmembrane</keyword>
<organism evidence="2 3">
    <name type="scientific">Frankia nepalensis</name>
    <dbReference type="NCBI Taxonomy" id="1836974"/>
    <lineage>
        <taxon>Bacteria</taxon>
        <taxon>Bacillati</taxon>
        <taxon>Actinomycetota</taxon>
        <taxon>Actinomycetes</taxon>
        <taxon>Frankiales</taxon>
        <taxon>Frankiaceae</taxon>
        <taxon>Frankia</taxon>
    </lineage>
</organism>
<gene>
    <name evidence="2" type="ORF">I7412_37015</name>
</gene>
<keyword evidence="1" id="KW-0472">Membrane</keyword>
<dbReference type="Pfam" id="PF13803">
    <property type="entry name" value="DUF4184"/>
    <property type="match status" value="1"/>
</dbReference>